<keyword evidence="2" id="KW-0732">Signal</keyword>
<gene>
    <name evidence="4" type="ORF">JAO78_000690</name>
</gene>
<dbReference type="PANTHER" id="PTHR21666">
    <property type="entry name" value="PEPTIDASE-RELATED"/>
    <property type="match status" value="1"/>
</dbReference>
<evidence type="ECO:0000313" key="4">
    <source>
        <dbReference type="EMBL" id="MCB5225334.1"/>
    </source>
</evidence>
<dbReference type="Gene3D" id="6.10.250.3150">
    <property type="match status" value="1"/>
</dbReference>
<comment type="caution">
    <text evidence="4">The sequence shown here is derived from an EMBL/GenBank/DDBJ whole genome shotgun (WGS) entry which is preliminary data.</text>
</comment>
<sequence>MPPSHSKTPFIIWQLGLLVFCCVFFSTAQAQQKPQAERELQQLQNQIKRTEQQVKQQQRQLQQAEQKLQQADKALAEASGKVRQTSQRKQQLEQESAKLEKQQAKLQQQLNEQQTLLAAQLKSAYSMGQHDYSRLLLNQQDTGKLERVLTYYQYFNQARIRQLAKINQTAQDLAHIMAKLDEQQQLLARELSALEKQQQQLQSARSSQQDSVQQLQALLKQQGNQLSYLRQNESSLQNTINELRRLADLNKDMSGLSSGKGRFPWPLKGQLLQRFGQNRQGGMPSRGILIRGINGSNVQAIADGRVIYADWLKGYGWVIVLDHGAGFMSLYGHNQNLLKQPGAQVTSGEAIALVGASGGQADAGLYFEIREKGEAVNPLSWLSRQ</sequence>
<organism evidence="4 5">
    <name type="scientific">Alishewanella maricola</name>
    <dbReference type="NCBI Taxonomy" id="2795740"/>
    <lineage>
        <taxon>Bacteria</taxon>
        <taxon>Pseudomonadati</taxon>
        <taxon>Pseudomonadota</taxon>
        <taxon>Gammaproteobacteria</taxon>
        <taxon>Alteromonadales</taxon>
        <taxon>Alteromonadaceae</taxon>
        <taxon>Alishewanella</taxon>
    </lineage>
</organism>
<dbReference type="EMBL" id="JAEINI020000001">
    <property type="protein sequence ID" value="MCB5225334.1"/>
    <property type="molecule type" value="Genomic_DNA"/>
</dbReference>
<reference evidence="4 5" key="1">
    <citation type="submission" date="2021-10" db="EMBL/GenBank/DDBJ databases">
        <title>Alishewanella koreense sp. nov. isolated from seawater of southwestern coast in South Korea and the proposal for the reclassification of Rheinheimera perlucida and Rheinheimera tuosuensis as Arsukibacterium perlucida and Arsukibacterium tuosuensis.</title>
        <authorList>
            <person name="Kim K.H."/>
            <person name="Ruan W."/>
            <person name="Kim K.R."/>
            <person name="Baek J.H."/>
            <person name="Jeon C.O."/>
        </authorList>
    </citation>
    <scope>NUCLEOTIDE SEQUENCE [LARGE SCALE GENOMIC DNA]</scope>
    <source>
        <strain evidence="4 5">16-MA</strain>
    </source>
</reference>
<dbReference type="Gene3D" id="2.70.70.10">
    <property type="entry name" value="Glucose Permease (Domain IIA)"/>
    <property type="match status" value="1"/>
</dbReference>
<dbReference type="CDD" id="cd12797">
    <property type="entry name" value="M23_peptidase"/>
    <property type="match status" value="1"/>
</dbReference>
<feature type="signal peptide" evidence="2">
    <location>
        <begin position="1"/>
        <end position="30"/>
    </location>
</feature>
<evidence type="ECO:0000256" key="1">
    <source>
        <dbReference type="SAM" id="Coils"/>
    </source>
</evidence>
<evidence type="ECO:0000256" key="2">
    <source>
        <dbReference type="SAM" id="SignalP"/>
    </source>
</evidence>
<keyword evidence="5" id="KW-1185">Reference proteome</keyword>
<keyword evidence="1" id="KW-0175">Coiled coil</keyword>
<accession>A0ABS8BZ43</accession>
<dbReference type="RefSeq" id="WP_226749430.1">
    <property type="nucleotide sequence ID" value="NZ_JAEINI020000001.1"/>
</dbReference>
<dbReference type="InterPro" id="IPR011055">
    <property type="entry name" value="Dup_hybrid_motif"/>
</dbReference>
<protein>
    <submittedName>
        <fullName evidence="4">Peptidoglycan DD-metalloendopeptidase family protein</fullName>
    </submittedName>
</protein>
<proteinExistence type="predicted"/>
<evidence type="ECO:0000313" key="5">
    <source>
        <dbReference type="Proteomes" id="UP000633814"/>
    </source>
</evidence>
<dbReference type="Pfam" id="PF01551">
    <property type="entry name" value="Peptidase_M23"/>
    <property type="match status" value="1"/>
</dbReference>
<feature type="domain" description="M23ase beta-sheet core" evidence="3">
    <location>
        <begin position="285"/>
        <end position="378"/>
    </location>
</feature>
<feature type="coiled-coil region" evidence="1">
    <location>
        <begin position="163"/>
        <end position="232"/>
    </location>
</feature>
<dbReference type="InterPro" id="IPR050570">
    <property type="entry name" value="Cell_wall_metabolism_enzyme"/>
</dbReference>
<dbReference type="InterPro" id="IPR016047">
    <property type="entry name" value="M23ase_b-sheet_dom"/>
</dbReference>
<dbReference type="Proteomes" id="UP000633814">
    <property type="component" value="Unassembled WGS sequence"/>
</dbReference>
<dbReference type="PANTHER" id="PTHR21666:SF270">
    <property type="entry name" value="MUREIN HYDROLASE ACTIVATOR ENVC"/>
    <property type="match status" value="1"/>
</dbReference>
<feature type="chain" id="PRO_5047016955" evidence="2">
    <location>
        <begin position="31"/>
        <end position="385"/>
    </location>
</feature>
<feature type="coiled-coil region" evidence="1">
    <location>
        <begin position="26"/>
        <end position="119"/>
    </location>
</feature>
<evidence type="ECO:0000259" key="3">
    <source>
        <dbReference type="Pfam" id="PF01551"/>
    </source>
</evidence>
<name>A0ABS8BZ43_9ALTE</name>
<dbReference type="SUPFAM" id="SSF51261">
    <property type="entry name" value="Duplicated hybrid motif"/>
    <property type="match status" value="1"/>
</dbReference>